<protein>
    <submittedName>
        <fullName evidence="1">Uncharacterized protein</fullName>
    </submittedName>
</protein>
<sequence length="71" mass="7984">MMKSELLADALRKPKSGFGRCPEFEDSAALILLKTPQIVHRRLDDVQLVDSAALRGKQDALFEVESRRMGK</sequence>
<dbReference type="Proteomes" id="UP000617340">
    <property type="component" value="Unassembled WGS sequence"/>
</dbReference>
<organism evidence="1 2">
    <name type="scientific">Vespula germanica</name>
    <name type="common">German yellow jacket</name>
    <name type="synonym">Paravespula germanica</name>
    <dbReference type="NCBI Taxonomy" id="30212"/>
    <lineage>
        <taxon>Eukaryota</taxon>
        <taxon>Metazoa</taxon>
        <taxon>Ecdysozoa</taxon>
        <taxon>Arthropoda</taxon>
        <taxon>Hexapoda</taxon>
        <taxon>Insecta</taxon>
        <taxon>Pterygota</taxon>
        <taxon>Neoptera</taxon>
        <taxon>Endopterygota</taxon>
        <taxon>Hymenoptera</taxon>
        <taxon>Apocrita</taxon>
        <taxon>Aculeata</taxon>
        <taxon>Vespoidea</taxon>
        <taxon>Vespidae</taxon>
        <taxon>Vespinae</taxon>
        <taxon>Vespula</taxon>
    </lineage>
</organism>
<keyword evidence="2" id="KW-1185">Reference proteome</keyword>
<evidence type="ECO:0000313" key="1">
    <source>
        <dbReference type="EMBL" id="KAF7401387.1"/>
    </source>
</evidence>
<proteinExistence type="predicted"/>
<reference evidence="1" key="1">
    <citation type="journal article" date="2020" name="G3 (Bethesda)">
        <title>High-Quality Assemblies for Three Invasive Social Wasps from the &lt;i&gt;Vespula&lt;/i&gt; Genus.</title>
        <authorList>
            <person name="Harrop T.W.R."/>
            <person name="Guhlin J."/>
            <person name="McLaughlin G.M."/>
            <person name="Permina E."/>
            <person name="Stockwell P."/>
            <person name="Gilligan J."/>
            <person name="Le Lec M.F."/>
            <person name="Gruber M.A.M."/>
            <person name="Quinn O."/>
            <person name="Lovegrove M."/>
            <person name="Duncan E.J."/>
            <person name="Remnant E.J."/>
            <person name="Van Eeckhoven J."/>
            <person name="Graham B."/>
            <person name="Knapp R.A."/>
            <person name="Langford K.W."/>
            <person name="Kronenberg Z."/>
            <person name="Press M.O."/>
            <person name="Eacker S.M."/>
            <person name="Wilson-Rankin E.E."/>
            <person name="Purcell J."/>
            <person name="Lester P.J."/>
            <person name="Dearden P.K."/>
        </authorList>
    </citation>
    <scope>NUCLEOTIDE SEQUENCE</scope>
    <source>
        <strain evidence="1">Linc-1</strain>
    </source>
</reference>
<comment type="caution">
    <text evidence="1">The sequence shown here is derived from an EMBL/GenBank/DDBJ whole genome shotgun (WGS) entry which is preliminary data.</text>
</comment>
<evidence type="ECO:0000313" key="2">
    <source>
        <dbReference type="Proteomes" id="UP000617340"/>
    </source>
</evidence>
<name>A0A834N9Q3_VESGE</name>
<dbReference type="AlphaFoldDB" id="A0A834N9Q3"/>
<accession>A0A834N9Q3</accession>
<dbReference type="EMBL" id="JACSDZ010000006">
    <property type="protein sequence ID" value="KAF7401387.1"/>
    <property type="molecule type" value="Genomic_DNA"/>
</dbReference>
<gene>
    <name evidence="1" type="ORF">HZH68_007207</name>
</gene>